<dbReference type="PROSITE" id="PS50931">
    <property type="entry name" value="HTH_LYSR"/>
    <property type="match status" value="2"/>
</dbReference>
<dbReference type="GO" id="GO:0003700">
    <property type="term" value="F:DNA-binding transcription factor activity"/>
    <property type="evidence" value="ECO:0007669"/>
    <property type="project" value="InterPro"/>
</dbReference>
<dbReference type="InterPro" id="IPR036388">
    <property type="entry name" value="WH-like_DNA-bd_sf"/>
</dbReference>
<gene>
    <name evidence="6" type="ORF">CBW24_02330</name>
</gene>
<keyword evidence="7" id="KW-1185">Reference proteome</keyword>
<name>A0A291LW71_9RHOB</name>
<organism evidence="6 7">
    <name type="scientific">Pacificitalea manganoxidans</name>
    <dbReference type="NCBI Taxonomy" id="1411902"/>
    <lineage>
        <taxon>Bacteria</taxon>
        <taxon>Pseudomonadati</taxon>
        <taxon>Pseudomonadota</taxon>
        <taxon>Alphaproteobacteria</taxon>
        <taxon>Rhodobacterales</taxon>
        <taxon>Paracoccaceae</taxon>
        <taxon>Pacificitalea</taxon>
    </lineage>
</organism>
<feature type="domain" description="HTH lysR-type" evidence="5">
    <location>
        <begin position="126"/>
        <end position="183"/>
    </location>
</feature>
<evidence type="ECO:0000313" key="6">
    <source>
        <dbReference type="EMBL" id="ATI40950.1"/>
    </source>
</evidence>
<dbReference type="SUPFAM" id="SSF53850">
    <property type="entry name" value="Periplasmic binding protein-like II"/>
    <property type="match status" value="1"/>
</dbReference>
<evidence type="ECO:0000313" key="7">
    <source>
        <dbReference type="Proteomes" id="UP000219050"/>
    </source>
</evidence>
<dbReference type="InterPro" id="IPR005119">
    <property type="entry name" value="LysR_subst-bd"/>
</dbReference>
<dbReference type="KEGG" id="cmag:CBW24_02330"/>
<reference evidence="6 7" key="1">
    <citation type="submission" date="2017-05" db="EMBL/GenBank/DDBJ databases">
        <title>Comparative genomic and metabolic analysis of manganese-oxidizing mechanisms in Celeribater manganoxidans DY25T: its adaption to the environment of polymetallic nodule.</title>
        <authorList>
            <person name="Wang X."/>
        </authorList>
    </citation>
    <scope>NUCLEOTIDE SEQUENCE [LARGE SCALE GENOMIC DNA]</scope>
    <source>
        <strain evidence="6 7">DY25</strain>
    </source>
</reference>
<evidence type="ECO:0000256" key="3">
    <source>
        <dbReference type="ARBA" id="ARBA00023125"/>
    </source>
</evidence>
<protein>
    <recommendedName>
        <fullName evidence="5">HTH lysR-type domain-containing protein</fullName>
    </recommendedName>
</protein>
<dbReference type="InterPro" id="IPR036390">
    <property type="entry name" value="WH_DNA-bd_sf"/>
</dbReference>
<dbReference type="Gene3D" id="1.10.10.10">
    <property type="entry name" value="Winged helix-like DNA-binding domain superfamily/Winged helix DNA-binding domain"/>
    <property type="match status" value="2"/>
</dbReference>
<dbReference type="PANTHER" id="PTHR30126:SF98">
    <property type="entry name" value="HTH-TYPE TRANSCRIPTIONAL ACTIVATOR BAUR"/>
    <property type="match status" value="1"/>
</dbReference>
<dbReference type="GO" id="GO:0000976">
    <property type="term" value="F:transcription cis-regulatory region binding"/>
    <property type="evidence" value="ECO:0007669"/>
    <property type="project" value="TreeGrafter"/>
</dbReference>
<dbReference type="PRINTS" id="PR00039">
    <property type="entry name" value="HTHLYSR"/>
</dbReference>
<dbReference type="OrthoDB" id="9803030at2"/>
<keyword evidence="2" id="KW-0805">Transcription regulation</keyword>
<dbReference type="PANTHER" id="PTHR30126">
    <property type="entry name" value="HTH-TYPE TRANSCRIPTIONAL REGULATOR"/>
    <property type="match status" value="1"/>
</dbReference>
<evidence type="ECO:0000256" key="1">
    <source>
        <dbReference type="ARBA" id="ARBA00009437"/>
    </source>
</evidence>
<evidence type="ECO:0000256" key="4">
    <source>
        <dbReference type="ARBA" id="ARBA00023163"/>
    </source>
</evidence>
<evidence type="ECO:0000259" key="5">
    <source>
        <dbReference type="PROSITE" id="PS50931"/>
    </source>
</evidence>
<accession>A0A291LW71</accession>
<dbReference type="Pfam" id="PF03466">
    <property type="entry name" value="LysR_substrate"/>
    <property type="match status" value="1"/>
</dbReference>
<dbReference type="SUPFAM" id="SSF46785">
    <property type="entry name" value="Winged helix' DNA-binding domain"/>
    <property type="match status" value="2"/>
</dbReference>
<dbReference type="InterPro" id="IPR000847">
    <property type="entry name" value="LysR_HTH_N"/>
</dbReference>
<dbReference type="Proteomes" id="UP000219050">
    <property type="component" value="Chromosome"/>
</dbReference>
<sequence length="425" mass="46369">MRPPVTANQFNCDQDSEAISILCNSLGERVMDQPIPNLRHLSGILTIARTGTVSDAASRINLSQPALTQGLQKIEARLGVALFQRSSDGMHSTEAGALYLGRLDRGFRFLRSAARSVDRPHLWRLVSVGQLRALIATVDHAGFRPAAAHLDRRVSTVSRACREIESLGRVAFFETTSRGLRPTRQAEAFARHAQLALNEFVQAERDVMGWQGTFEGRLDIGCLPLMQTIILPTALSRFAAEYPGIAPRIADGPYAPMARGLLRGNLDLIVGALRGGDLPDGLVQTELFADHLWIVGRPEHPLAGRQRVAERDLEGFQWVAPREGAPARAHFAQLHARLATGPEQPQPIETGSYAVVKGLLAASDRLSILSAKQVKHDVDGGRLARIDVTLPDSGRAIGYTHRADWLPSVPQARFLEILTDVAQSS</sequence>
<keyword evidence="4" id="KW-0804">Transcription</keyword>
<keyword evidence="3" id="KW-0238">DNA-binding</keyword>
<dbReference type="Pfam" id="PF00126">
    <property type="entry name" value="HTH_1"/>
    <property type="match status" value="2"/>
</dbReference>
<dbReference type="AlphaFoldDB" id="A0A291LW71"/>
<dbReference type="EMBL" id="CP021404">
    <property type="protein sequence ID" value="ATI40950.1"/>
    <property type="molecule type" value="Genomic_DNA"/>
</dbReference>
<feature type="domain" description="HTH lysR-type" evidence="5">
    <location>
        <begin position="36"/>
        <end position="93"/>
    </location>
</feature>
<comment type="similarity">
    <text evidence="1">Belongs to the LysR transcriptional regulatory family.</text>
</comment>
<proteinExistence type="inferred from homology"/>
<evidence type="ECO:0000256" key="2">
    <source>
        <dbReference type="ARBA" id="ARBA00023015"/>
    </source>
</evidence>
<dbReference type="Gene3D" id="3.40.190.10">
    <property type="entry name" value="Periplasmic binding protein-like II"/>
    <property type="match status" value="2"/>
</dbReference>